<evidence type="ECO:0000256" key="5">
    <source>
        <dbReference type="ARBA" id="ARBA00023211"/>
    </source>
</evidence>
<dbReference type="Proteomes" id="UP000054408">
    <property type="component" value="Unassembled WGS sequence"/>
</dbReference>
<evidence type="ECO:0000256" key="1">
    <source>
        <dbReference type="ARBA" id="ARBA00001936"/>
    </source>
</evidence>
<evidence type="ECO:0000256" key="6">
    <source>
        <dbReference type="RuleBase" id="RU000590"/>
    </source>
</evidence>
<keyword evidence="3 6" id="KW-0479">Metal-binding</keyword>
<dbReference type="Pfam" id="PF05195">
    <property type="entry name" value="AMP_N"/>
    <property type="match status" value="1"/>
</dbReference>
<protein>
    <submittedName>
        <fullName evidence="10">Xaa-Pro dipeptidase</fullName>
    </submittedName>
</protein>
<comment type="cofactor">
    <cofactor evidence="1">
        <name>Mn(2+)</name>
        <dbReference type="ChEBI" id="CHEBI:29035"/>
    </cofactor>
</comment>
<dbReference type="RefSeq" id="XP_013755520.1">
    <property type="nucleotide sequence ID" value="XM_013900066.1"/>
</dbReference>
<evidence type="ECO:0000313" key="10">
    <source>
        <dbReference type="EMBL" id="KNC51924.1"/>
    </source>
</evidence>
<dbReference type="GO" id="GO:0006508">
    <property type="term" value="P:proteolysis"/>
    <property type="evidence" value="ECO:0007669"/>
    <property type="project" value="TreeGrafter"/>
</dbReference>
<dbReference type="Gene3D" id="3.90.230.10">
    <property type="entry name" value="Creatinase/methionine aminopeptidase superfamily"/>
    <property type="match status" value="1"/>
</dbReference>
<dbReference type="InterPro" id="IPR000994">
    <property type="entry name" value="Pept_M24"/>
</dbReference>
<keyword evidence="11" id="KW-1185">Reference proteome</keyword>
<evidence type="ECO:0000256" key="3">
    <source>
        <dbReference type="ARBA" id="ARBA00022723"/>
    </source>
</evidence>
<proteinExistence type="inferred from homology"/>
<dbReference type="SMART" id="SM01011">
    <property type="entry name" value="AMP_N"/>
    <property type="match status" value="1"/>
</dbReference>
<dbReference type="InterPro" id="IPR001131">
    <property type="entry name" value="Peptidase_M24B_aminopep-P_CS"/>
</dbReference>
<keyword evidence="4" id="KW-0378">Hydrolase</keyword>
<dbReference type="Gene3D" id="3.40.350.10">
    <property type="entry name" value="Creatinase/prolidase N-terminal domain"/>
    <property type="match status" value="1"/>
</dbReference>
<dbReference type="OMA" id="CHTALMA"/>
<name>A0A0L0DHS6_THETB</name>
<accession>A0A0L0DHS6</accession>
<dbReference type="InterPro" id="IPR036005">
    <property type="entry name" value="Creatinase/aminopeptidase-like"/>
</dbReference>
<dbReference type="Pfam" id="PF00557">
    <property type="entry name" value="Peptidase_M24"/>
    <property type="match status" value="1"/>
</dbReference>
<keyword evidence="5" id="KW-0464">Manganese</keyword>
<dbReference type="OrthoDB" id="10261878at2759"/>
<comment type="similarity">
    <text evidence="2 6">Belongs to the peptidase M24B family.</text>
</comment>
<evidence type="ECO:0000256" key="4">
    <source>
        <dbReference type="ARBA" id="ARBA00022801"/>
    </source>
</evidence>
<evidence type="ECO:0000256" key="2">
    <source>
        <dbReference type="ARBA" id="ARBA00008766"/>
    </source>
</evidence>
<evidence type="ECO:0000256" key="8">
    <source>
        <dbReference type="SAM" id="Phobius"/>
    </source>
</evidence>
<feature type="compositionally biased region" description="Low complexity" evidence="7">
    <location>
        <begin position="10"/>
        <end position="22"/>
    </location>
</feature>
<dbReference type="GO" id="GO:0070006">
    <property type="term" value="F:metalloaminopeptidase activity"/>
    <property type="evidence" value="ECO:0007669"/>
    <property type="project" value="InterPro"/>
</dbReference>
<dbReference type="InterPro" id="IPR007865">
    <property type="entry name" value="Aminopep_P_N"/>
</dbReference>
<dbReference type="eggNOG" id="KOG2737">
    <property type="taxonomic scope" value="Eukaryota"/>
</dbReference>
<dbReference type="PANTHER" id="PTHR43226">
    <property type="entry name" value="XAA-PRO AMINOPEPTIDASE 3"/>
    <property type="match status" value="1"/>
</dbReference>
<dbReference type="GeneID" id="25566918"/>
<dbReference type="InterPro" id="IPR052433">
    <property type="entry name" value="X-Pro_dipept-like"/>
</dbReference>
<dbReference type="STRING" id="461836.A0A0L0DHS6"/>
<evidence type="ECO:0000313" key="11">
    <source>
        <dbReference type="Proteomes" id="UP000054408"/>
    </source>
</evidence>
<sequence length="571" mass="59439">MDSETPPLLSTAGSTRAAGAGTSTTRRMAVATAAVAVVATVLLVIFAALYAKQKNDASELRRQVAAYEAMCGPDGCAPPSVVPHNASAACRVPLPADLPTPAAIASEVRAAWAASTVRNAAIAAGSDLAAADRAATVAAIPSWLNSSTIVVMRGGASSLMGFSDTDEAFVQESSFYYLTGLNVPDLALIAVPAAGALDYTLVVPHHDEQYAVWNGYVLDLDQWAAFSGFDHVIYDTQLEARLANLTAPNGPASIVYTLPGTTPPLPVPVGVYVDQDKDRLLAALNTARGSKTPGELAALRRASQVSAEAHAVLMAGIQPGWYEYDAEAVFRLTNALCGNFDMSYLPIVGAGVNGAILHYSDNTARTTASDILLIDAAANALRYTSDITRTYPVDGTYSPHQAAIYNIVLAAHDAAVGVLAVGASYAAADAVATRHLVEGLINEGILVGDLDQVLASNVIKKFYPHGLGHAVGLDVHDPSVSTFPPNFVGTIEPGIYFNDALLGPALANPALAPFINATAVNAYLAASFGGVRIEDVYIIHPNSDVENLSTAAPRTIAAVEALMATDDWFPV</sequence>
<reference evidence="10 11" key="1">
    <citation type="submission" date="2010-05" db="EMBL/GenBank/DDBJ databases">
        <title>The Genome Sequence of Thecamonas trahens ATCC 50062.</title>
        <authorList>
            <consortium name="The Broad Institute Genome Sequencing Platform"/>
            <person name="Russ C."/>
            <person name="Cuomo C."/>
            <person name="Shea T."/>
            <person name="Young S.K."/>
            <person name="Zeng Q."/>
            <person name="Koehrsen M."/>
            <person name="Haas B."/>
            <person name="Borodovsky M."/>
            <person name="Guigo R."/>
            <person name="Alvarado L."/>
            <person name="Berlin A."/>
            <person name="Bochicchio J."/>
            <person name="Borenstein D."/>
            <person name="Chapman S."/>
            <person name="Chen Z."/>
            <person name="Freedman E."/>
            <person name="Gellesch M."/>
            <person name="Goldberg J."/>
            <person name="Griggs A."/>
            <person name="Gujja S."/>
            <person name="Heilman E."/>
            <person name="Heiman D."/>
            <person name="Hepburn T."/>
            <person name="Howarth C."/>
            <person name="Jen D."/>
            <person name="Larson L."/>
            <person name="Mehta T."/>
            <person name="Park D."/>
            <person name="Pearson M."/>
            <person name="Roberts A."/>
            <person name="Saif S."/>
            <person name="Shenoy N."/>
            <person name="Sisk P."/>
            <person name="Stolte C."/>
            <person name="Sykes S."/>
            <person name="Thomson T."/>
            <person name="Walk T."/>
            <person name="White J."/>
            <person name="Yandava C."/>
            <person name="Burger G."/>
            <person name="Gray M.W."/>
            <person name="Holland P.W.H."/>
            <person name="King N."/>
            <person name="Lang F.B.F."/>
            <person name="Roger A.J."/>
            <person name="Ruiz-Trillo I."/>
            <person name="Lander E."/>
            <person name="Nusbaum C."/>
        </authorList>
    </citation>
    <scope>NUCLEOTIDE SEQUENCE [LARGE SCALE GENOMIC DNA]</scope>
    <source>
        <strain evidence="10 11">ATCC 50062</strain>
    </source>
</reference>
<dbReference type="AlphaFoldDB" id="A0A0L0DHS6"/>
<dbReference type="GO" id="GO:0030145">
    <property type="term" value="F:manganese ion binding"/>
    <property type="evidence" value="ECO:0007669"/>
    <property type="project" value="InterPro"/>
</dbReference>
<feature type="region of interest" description="Disordered" evidence="7">
    <location>
        <begin position="1"/>
        <end position="22"/>
    </location>
</feature>
<feature type="transmembrane region" description="Helical" evidence="8">
    <location>
        <begin position="28"/>
        <end position="51"/>
    </location>
</feature>
<dbReference type="SUPFAM" id="SSF55920">
    <property type="entry name" value="Creatinase/aminopeptidase"/>
    <property type="match status" value="1"/>
</dbReference>
<dbReference type="PANTHER" id="PTHR43226:SF4">
    <property type="entry name" value="XAA-PRO AMINOPEPTIDASE 3"/>
    <property type="match status" value="1"/>
</dbReference>
<evidence type="ECO:0000259" key="9">
    <source>
        <dbReference type="SMART" id="SM01011"/>
    </source>
</evidence>
<dbReference type="InterPro" id="IPR029149">
    <property type="entry name" value="Creatin/AminoP/Spt16_N"/>
</dbReference>
<dbReference type="SUPFAM" id="SSF53092">
    <property type="entry name" value="Creatinase/prolidase N-terminal domain"/>
    <property type="match status" value="1"/>
</dbReference>
<keyword evidence="8" id="KW-1133">Transmembrane helix</keyword>
<dbReference type="EMBL" id="GL349471">
    <property type="protein sequence ID" value="KNC51924.1"/>
    <property type="molecule type" value="Genomic_DNA"/>
</dbReference>
<keyword evidence="8" id="KW-0472">Membrane</keyword>
<dbReference type="PROSITE" id="PS00491">
    <property type="entry name" value="PROLINE_PEPTIDASE"/>
    <property type="match status" value="1"/>
</dbReference>
<feature type="domain" description="Aminopeptidase P N-terminal" evidence="9">
    <location>
        <begin position="124"/>
        <end position="266"/>
    </location>
</feature>
<evidence type="ECO:0000256" key="7">
    <source>
        <dbReference type="SAM" id="MobiDB-lite"/>
    </source>
</evidence>
<organism evidence="10 11">
    <name type="scientific">Thecamonas trahens ATCC 50062</name>
    <dbReference type="NCBI Taxonomy" id="461836"/>
    <lineage>
        <taxon>Eukaryota</taxon>
        <taxon>Apusozoa</taxon>
        <taxon>Apusomonadida</taxon>
        <taxon>Apusomonadidae</taxon>
        <taxon>Thecamonas</taxon>
    </lineage>
</organism>
<keyword evidence="8" id="KW-0812">Transmembrane</keyword>
<gene>
    <name evidence="10" type="ORF">AMSG_08163</name>
</gene>